<evidence type="ECO:0008006" key="11">
    <source>
        <dbReference type="Google" id="ProtNLM"/>
    </source>
</evidence>
<evidence type="ECO:0000256" key="6">
    <source>
        <dbReference type="ARBA" id="ARBA00023170"/>
    </source>
</evidence>
<protein>
    <recommendedName>
        <fullName evidence="11">Gustatory receptor</fullName>
    </recommendedName>
</protein>
<dbReference type="Proteomes" id="UP001168821">
    <property type="component" value="Unassembled WGS sequence"/>
</dbReference>
<keyword evidence="10" id="KW-1185">Reference proteome</keyword>
<gene>
    <name evidence="9" type="ORF">Zmor_011951</name>
</gene>
<organism evidence="9 10">
    <name type="scientific">Zophobas morio</name>
    <dbReference type="NCBI Taxonomy" id="2755281"/>
    <lineage>
        <taxon>Eukaryota</taxon>
        <taxon>Metazoa</taxon>
        <taxon>Ecdysozoa</taxon>
        <taxon>Arthropoda</taxon>
        <taxon>Hexapoda</taxon>
        <taxon>Insecta</taxon>
        <taxon>Pterygota</taxon>
        <taxon>Neoptera</taxon>
        <taxon>Endopterygota</taxon>
        <taxon>Coleoptera</taxon>
        <taxon>Polyphaga</taxon>
        <taxon>Cucujiformia</taxon>
        <taxon>Tenebrionidae</taxon>
        <taxon>Zophobas</taxon>
    </lineage>
</organism>
<dbReference type="GO" id="GO:0050909">
    <property type="term" value="P:sensory perception of taste"/>
    <property type="evidence" value="ECO:0007669"/>
    <property type="project" value="InterPro"/>
</dbReference>
<evidence type="ECO:0000256" key="3">
    <source>
        <dbReference type="ARBA" id="ARBA00022692"/>
    </source>
</evidence>
<feature type="transmembrane region" description="Helical" evidence="8">
    <location>
        <begin position="160"/>
        <end position="181"/>
    </location>
</feature>
<evidence type="ECO:0000256" key="8">
    <source>
        <dbReference type="SAM" id="Phobius"/>
    </source>
</evidence>
<evidence type="ECO:0000256" key="2">
    <source>
        <dbReference type="ARBA" id="ARBA00022475"/>
    </source>
</evidence>
<evidence type="ECO:0000256" key="4">
    <source>
        <dbReference type="ARBA" id="ARBA00022989"/>
    </source>
</evidence>
<evidence type="ECO:0000313" key="10">
    <source>
        <dbReference type="Proteomes" id="UP001168821"/>
    </source>
</evidence>
<keyword evidence="7" id="KW-0807">Transducer</keyword>
<evidence type="ECO:0000256" key="1">
    <source>
        <dbReference type="ARBA" id="ARBA00004651"/>
    </source>
</evidence>
<feature type="non-terminal residue" evidence="9">
    <location>
        <position position="1"/>
    </location>
</feature>
<dbReference type="PANTHER" id="PTHR21143:SF104">
    <property type="entry name" value="GUSTATORY RECEPTOR 8A-RELATED"/>
    <property type="match status" value="1"/>
</dbReference>
<reference evidence="9" key="1">
    <citation type="journal article" date="2023" name="G3 (Bethesda)">
        <title>Whole genome assemblies of Zophobas morio and Tenebrio molitor.</title>
        <authorList>
            <person name="Kaur S."/>
            <person name="Stinson S.A."/>
            <person name="diCenzo G.C."/>
        </authorList>
    </citation>
    <scope>NUCLEOTIDE SEQUENCE</scope>
    <source>
        <strain evidence="9">QUZm001</strain>
    </source>
</reference>
<evidence type="ECO:0000313" key="9">
    <source>
        <dbReference type="EMBL" id="KAJ3616279.1"/>
    </source>
</evidence>
<dbReference type="Pfam" id="PF08395">
    <property type="entry name" value="7tm_7"/>
    <property type="match status" value="1"/>
</dbReference>
<dbReference type="EMBL" id="JALNTZ010003675">
    <property type="protein sequence ID" value="KAJ3616279.1"/>
    <property type="molecule type" value="Genomic_DNA"/>
</dbReference>
<dbReference type="GO" id="GO:0043025">
    <property type="term" value="C:neuronal cell body"/>
    <property type="evidence" value="ECO:0007669"/>
    <property type="project" value="TreeGrafter"/>
</dbReference>
<comment type="caution">
    <text evidence="9">The sequence shown here is derived from an EMBL/GenBank/DDBJ whole genome shotgun (WGS) entry which is preliminary data.</text>
</comment>
<dbReference type="InterPro" id="IPR013604">
    <property type="entry name" value="7TM_chemorcpt"/>
</dbReference>
<keyword evidence="2" id="KW-1003">Cell membrane</keyword>
<evidence type="ECO:0000256" key="5">
    <source>
        <dbReference type="ARBA" id="ARBA00023136"/>
    </source>
</evidence>
<name>A0AA38HHU6_9CUCU</name>
<dbReference type="GO" id="GO:0005886">
    <property type="term" value="C:plasma membrane"/>
    <property type="evidence" value="ECO:0007669"/>
    <property type="project" value="UniProtKB-SubCell"/>
</dbReference>
<comment type="subcellular location">
    <subcellularLocation>
        <location evidence="1">Cell membrane</location>
        <topology evidence="1">Multi-pass membrane protein</topology>
    </subcellularLocation>
</comment>
<keyword evidence="4 8" id="KW-1133">Transmembrane helix</keyword>
<feature type="transmembrane region" description="Helical" evidence="8">
    <location>
        <begin position="21"/>
        <end position="42"/>
    </location>
</feature>
<feature type="transmembrane region" description="Helical" evidence="8">
    <location>
        <begin position="130"/>
        <end position="154"/>
    </location>
</feature>
<keyword evidence="3 8" id="KW-0812">Transmembrane</keyword>
<dbReference type="AlphaFoldDB" id="A0AA38HHU6"/>
<dbReference type="PANTHER" id="PTHR21143">
    <property type="entry name" value="INVERTEBRATE GUSTATORY RECEPTOR"/>
    <property type="match status" value="1"/>
</dbReference>
<keyword evidence="6" id="KW-0675">Receptor</keyword>
<dbReference type="GO" id="GO:0030425">
    <property type="term" value="C:dendrite"/>
    <property type="evidence" value="ECO:0007669"/>
    <property type="project" value="TreeGrafter"/>
</dbReference>
<dbReference type="GO" id="GO:0030424">
    <property type="term" value="C:axon"/>
    <property type="evidence" value="ECO:0007669"/>
    <property type="project" value="TreeGrafter"/>
</dbReference>
<sequence length="279" mass="32015">EDLELYRLDQRDNVVRSNQKIRRLTIATLVLVQVGFNVLGILYSSGTKHDKQIIYFLIMSLPRLVYSNMIIIFCVIVQVLHSRFRIVNLVQSKLRPKSDDFCSIVDHILSLHKILVRISRTVNSIFSIQLLLWIAGDFILIVGDLYAAMVIVFVRTLLTHFHVFLGLMKNCLLLGLELFYLSKVCRDLCFEANRTKALLLDLKIDVHAEKEREAVVAAVLKLMNNSLQMTAMRFFSIDNRLLFSICGAAFSYLFIMLQLDLGVGQEEGNKLNVTIKKFD</sequence>
<proteinExistence type="predicted"/>
<evidence type="ECO:0000256" key="7">
    <source>
        <dbReference type="ARBA" id="ARBA00023224"/>
    </source>
</evidence>
<feature type="transmembrane region" description="Helical" evidence="8">
    <location>
        <begin position="54"/>
        <end position="80"/>
    </location>
</feature>
<dbReference type="GO" id="GO:0007635">
    <property type="term" value="P:chemosensory behavior"/>
    <property type="evidence" value="ECO:0007669"/>
    <property type="project" value="TreeGrafter"/>
</dbReference>
<dbReference type="GO" id="GO:0007165">
    <property type="term" value="P:signal transduction"/>
    <property type="evidence" value="ECO:0007669"/>
    <property type="project" value="UniProtKB-KW"/>
</dbReference>
<feature type="transmembrane region" description="Helical" evidence="8">
    <location>
        <begin position="241"/>
        <end position="259"/>
    </location>
</feature>
<accession>A0AA38HHU6</accession>
<keyword evidence="5 8" id="KW-0472">Membrane</keyword>
<dbReference type="GO" id="GO:0008049">
    <property type="term" value="P:male courtship behavior"/>
    <property type="evidence" value="ECO:0007669"/>
    <property type="project" value="TreeGrafter"/>
</dbReference>